<organism evidence="2 3">
    <name type="scientific">Rhypophila decipiens</name>
    <dbReference type="NCBI Taxonomy" id="261697"/>
    <lineage>
        <taxon>Eukaryota</taxon>
        <taxon>Fungi</taxon>
        <taxon>Dikarya</taxon>
        <taxon>Ascomycota</taxon>
        <taxon>Pezizomycotina</taxon>
        <taxon>Sordariomycetes</taxon>
        <taxon>Sordariomycetidae</taxon>
        <taxon>Sordariales</taxon>
        <taxon>Naviculisporaceae</taxon>
        <taxon>Rhypophila</taxon>
    </lineage>
</organism>
<feature type="region of interest" description="Disordered" evidence="1">
    <location>
        <begin position="1"/>
        <end position="64"/>
    </location>
</feature>
<reference evidence="2" key="2">
    <citation type="submission" date="2023-05" db="EMBL/GenBank/DDBJ databases">
        <authorList>
            <consortium name="Lawrence Berkeley National Laboratory"/>
            <person name="Steindorff A."/>
            <person name="Hensen N."/>
            <person name="Bonometti L."/>
            <person name="Westerberg I."/>
            <person name="Brannstrom I.O."/>
            <person name="Guillou S."/>
            <person name="Cros-Aarteil S."/>
            <person name="Calhoun S."/>
            <person name="Haridas S."/>
            <person name="Kuo A."/>
            <person name="Mondo S."/>
            <person name="Pangilinan J."/>
            <person name="Riley R."/>
            <person name="Labutti K."/>
            <person name="Andreopoulos B."/>
            <person name="Lipzen A."/>
            <person name="Chen C."/>
            <person name="Yanf M."/>
            <person name="Daum C."/>
            <person name="Ng V."/>
            <person name="Clum A."/>
            <person name="Ohm R."/>
            <person name="Martin F."/>
            <person name="Silar P."/>
            <person name="Natvig D."/>
            <person name="Lalanne C."/>
            <person name="Gautier V."/>
            <person name="Ament-Velasquez S.L."/>
            <person name="Kruys A."/>
            <person name="Hutchinson M.I."/>
            <person name="Powell A.J."/>
            <person name="Barry K."/>
            <person name="Miller A.N."/>
            <person name="Grigoriev I.V."/>
            <person name="Debuchy R."/>
            <person name="Gladieux P."/>
            <person name="Thoren M.H."/>
            <person name="Johannesson H."/>
        </authorList>
    </citation>
    <scope>NUCLEOTIDE SEQUENCE</scope>
    <source>
        <strain evidence="2">PSN293</strain>
    </source>
</reference>
<dbReference type="EMBL" id="MU858468">
    <property type="protein sequence ID" value="KAK4206221.1"/>
    <property type="molecule type" value="Genomic_DNA"/>
</dbReference>
<reference evidence="2" key="1">
    <citation type="journal article" date="2023" name="Mol. Phylogenet. Evol.">
        <title>Genome-scale phylogeny and comparative genomics of the fungal order Sordariales.</title>
        <authorList>
            <person name="Hensen N."/>
            <person name="Bonometti L."/>
            <person name="Westerberg I."/>
            <person name="Brannstrom I.O."/>
            <person name="Guillou S."/>
            <person name="Cros-Aarteil S."/>
            <person name="Calhoun S."/>
            <person name="Haridas S."/>
            <person name="Kuo A."/>
            <person name="Mondo S."/>
            <person name="Pangilinan J."/>
            <person name="Riley R."/>
            <person name="LaButti K."/>
            <person name="Andreopoulos B."/>
            <person name="Lipzen A."/>
            <person name="Chen C."/>
            <person name="Yan M."/>
            <person name="Daum C."/>
            <person name="Ng V."/>
            <person name="Clum A."/>
            <person name="Steindorff A."/>
            <person name="Ohm R.A."/>
            <person name="Martin F."/>
            <person name="Silar P."/>
            <person name="Natvig D.O."/>
            <person name="Lalanne C."/>
            <person name="Gautier V."/>
            <person name="Ament-Velasquez S.L."/>
            <person name="Kruys A."/>
            <person name="Hutchinson M.I."/>
            <person name="Powell A.J."/>
            <person name="Barry K."/>
            <person name="Miller A.N."/>
            <person name="Grigoriev I.V."/>
            <person name="Debuchy R."/>
            <person name="Gladieux P."/>
            <person name="Hiltunen Thoren M."/>
            <person name="Johannesson H."/>
        </authorList>
    </citation>
    <scope>NUCLEOTIDE SEQUENCE</scope>
    <source>
        <strain evidence="2">PSN293</strain>
    </source>
</reference>
<comment type="caution">
    <text evidence="2">The sequence shown here is derived from an EMBL/GenBank/DDBJ whole genome shotgun (WGS) entry which is preliminary data.</text>
</comment>
<evidence type="ECO:0000313" key="3">
    <source>
        <dbReference type="Proteomes" id="UP001301769"/>
    </source>
</evidence>
<evidence type="ECO:0000313" key="2">
    <source>
        <dbReference type="EMBL" id="KAK4206221.1"/>
    </source>
</evidence>
<keyword evidence="3" id="KW-1185">Reference proteome</keyword>
<evidence type="ECO:0000256" key="1">
    <source>
        <dbReference type="SAM" id="MobiDB-lite"/>
    </source>
</evidence>
<accession>A0AAN6XUZ6</accession>
<gene>
    <name evidence="2" type="ORF">QBC37DRAFT_381305</name>
</gene>
<name>A0AAN6XUZ6_9PEZI</name>
<sequence>MHDADELKAGIREESDRVESTDGETSAQPASSNLSSQAVTSPGRNDLTNPHKEQPGSTEPDSVPCQHCAAATIVKIGQVSQSLRRIETILTRTVQDLSLDIDLDDLDQIYDHKKSTRPRRQDNPLLPESRGDDGYSLSPVDEFWCFMGPGNEYNRMDRLRNEFIHFFSDSFGRLRRKECEQAKRIPPRYFSGTMVIDEGPRTMGDEKVTELVSNEWWPEGFDRPFDPPAKLREFSTNSTSVSVYQASCDDCGYVEYSVAGDSVSSLF</sequence>
<feature type="region of interest" description="Disordered" evidence="1">
    <location>
        <begin position="114"/>
        <end position="134"/>
    </location>
</feature>
<dbReference type="Proteomes" id="UP001301769">
    <property type="component" value="Unassembled WGS sequence"/>
</dbReference>
<proteinExistence type="predicted"/>
<feature type="compositionally biased region" description="Basic and acidic residues" evidence="1">
    <location>
        <begin position="1"/>
        <end position="20"/>
    </location>
</feature>
<protein>
    <submittedName>
        <fullName evidence="2">Uncharacterized protein</fullName>
    </submittedName>
</protein>
<feature type="compositionally biased region" description="Polar residues" evidence="1">
    <location>
        <begin position="23"/>
        <end position="48"/>
    </location>
</feature>
<dbReference type="AlphaFoldDB" id="A0AAN6XUZ6"/>